<sequence length="151" mass="16394">MNREIVVVGVDESPQSRTALEWAASYARRTGASLHAVAVHPVRTPGYPYAVGVAGTPLVNQESWRKESEAEVAALYYAVRPESHWTLTQLAGTPGPELVRLARGADLLVVGTREHVGFDRFLEGSVSRYCLHHADIPVVAVPLADDRVPVS</sequence>
<dbReference type="InterPro" id="IPR006016">
    <property type="entry name" value="UspA"/>
</dbReference>
<keyword evidence="4" id="KW-1185">Reference proteome</keyword>
<dbReference type="CDD" id="cd00293">
    <property type="entry name" value="USP-like"/>
    <property type="match status" value="1"/>
</dbReference>
<evidence type="ECO:0000313" key="3">
    <source>
        <dbReference type="EMBL" id="GGL76939.1"/>
    </source>
</evidence>
<dbReference type="InterPro" id="IPR014729">
    <property type="entry name" value="Rossmann-like_a/b/a_fold"/>
</dbReference>
<dbReference type="RefSeq" id="WP_188897055.1">
    <property type="nucleotide sequence ID" value="NZ_BMMZ01000012.1"/>
</dbReference>
<organism evidence="3 4">
    <name type="scientific">Microlunatus endophyticus</name>
    <dbReference type="NCBI Taxonomy" id="1716077"/>
    <lineage>
        <taxon>Bacteria</taxon>
        <taxon>Bacillati</taxon>
        <taxon>Actinomycetota</taxon>
        <taxon>Actinomycetes</taxon>
        <taxon>Propionibacteriales</taxon>
        <taxon>Propionibacteriaceae</taxon>
        <taxon>Microlunatus</taxon>
    </lineage>
</organism>
<gene>
    <name evidence="3" type="ORF">GCM10011575_38940</name>
</gene>
<comment type="caution">
    <text evidence="3">The sequence shown here is derived from an EMBL/GenBank/DDBJ whole genome shotgun (WGS) entry which is preliminary data.</text>
</comment>
<reference evidence="3" key="1">
    <citation type="journal article" date="2014" name="Int. J. Syst. Evol. Microbiol.">
        <title>Complete genome sequence of Corynebacterium casei LMG S-19264T (=DSM 44701T), isolated from a smear-ripened cheese.</title>
        <authorList>
            <consortium name="US DOE Joint Genome Institute (JGI-PGF)"/>
            <person name="Walter F."/>
            <person name="Albersmeier A."/>
            <person name="Kalinowski J."/>
            <person name="Ruckert C."/>
        </authorList>
    </citation>
    <scope>NUCLEOTIDE SEQUENCE</scope>
    <source>
        <strain evidence="3">CGMCC 4.7306</strain>
    </source>
</reference>
<dbReference type="Pfam" id="PF00582">
    <property type="entry name" value="Usp"/>
    <property type="match status" value="1"/>
</dbReference>
<evidence type="ECO:0000256" key="1">
    <source>
        <dbReference type="ARBA" id="ARBA00008791"/>
    </source>
</evidence>
<feature type="domain" description="UspA" evidence="2">
    <location>
        <begin position="4"/>
        <end position="142"/>
    </location>
</feature>
<dbReference type="Proteomes" id="UP000613840">
    <property type="component" value="Unassembled WGS sequence"/>
</dbReference>
<dbReference type="PANTHER" id="PTHR31964:SF113">
    <property type="entry name" value="USPA DOMAIN-CONTAINING PROTEIN"/>
    <property type="match status" value="1"/>
</dbReference>
<reference evidence="3" key="2">
    <citation type="submission" date="2020-09" db="EMBL/GenBank/DDBJ databases">
        <authorList>
            <person name="Sun Q."/>
            <person name="Zhou Y."/>
        </authorList>
    </citation>
    <scope>NUCLEOTIDE SEQUENCE</scope>
    <source>
        <strain evidence="3">CGMCC 4.7306</strain>
    </source>
</reference>
<comment type="similarity">
    <text evidence="1">Belongs to the universal stress protein A family.</text>
</comment>
<name>A0A917SFK2_9ACTN</name>
<dbReference type="SUPFAM" id="SSF52402">
    <property type="entry name" value="Adenine nucleotide alpha hydrolases-like"/>
    <property type="match status" value="1"/>
</dbReference>
<protein>
    <recommendedName>
        <fullName evidence="2">UspA domain-containing protein</fullName>
    </recommendedName>
</protein>
<dbReference type="Gene3D" id="3.40.50.620">
    <property type="entry name" value="HUPs"/>
    <property type="match status" value="1"/>
</dbReference>
<proteinExistence type="inferred from homology"/>
<dbReference type="EMBL" id="BMMZ01000012">
    <property type="protein sequence ID" value="GGL76939.1"/>
    <property type="molecule type" value="Genomic_DNA"/>
</dbReference>
<evidence type="ECO:0000259" key="2">
    <source>
        <dbReference type="Pfam" id="PF00582"/>
    </source>
</evidence>
<dbReference type="PRINTS" id="PR01438">
    <property type="entry name" value="UNVRSLSTRESS"/>
</dbReference>
<dbReference type="PANTHER" id="PTHR31964">
    <property type="entry name" value="ADENINE NUCLEOTIDE ALPHA HYDROLASES-LIKE SUPERFAMILY PROTEIN"/>
    <property type="match status" value="1"/>
</dbReference>
<dbReference type="InterPro" id="IPR006015">
    <property type="entry name" value="Universal_stress_UspA"/>
</dbReference>
<evidence type="ECO:0000313" key="4">
    <source>
        <dbReference type="Proteomes" id="UP000613840"/>
    </source>
</evidence>
<dbReference type="AlphaFoldDB" id="A0A917SFK2"/>
<accession>A0A917SFK2</accession>